<dbReference type="EMBL" id="JADNYJ010000012">
    <property type="protein sequence ID" value="KAF8908109.1"/>
    <property type="molecule type" value="Genomic_DNA"/>
</dbReference>
<sequence length="268" mass="29154">MSKLALFLCGDLAGPALERNGSYLDIYTAYLHNSCPTTHPPSSPSIHLLPACSIHISHTPTAANAYDNIDWINNLVAYVARIASSKPHIKLIGICFGHQIIARALGGECVPNNGRWEVGPTQITLTQLGKSIFGPRDTLTIQEMHRDHVPSVPPNADLHVLASTELSPNQGMVKFYPAAQDTETHAHGNGTVQAASKKVQIFTIQGHPEFTQRVISDIVEQRSAVGVMSAQISDDLKSRLDKGWDKEAQNDSNDVVGKVIWDIIEGKI</sequence>
<dbReference type="Proteomes" id="UP000724874">
    <property type="component" value="Unassembled WGS sequence"/>
</dbReference>
<dbReference type="PANTHER" id="PTHR42695:SF5">
    <property type="entry name" value="GLUTAMINE AMIDOTRANSFERASE YLR126C-RELATED"/>
    <property type="match status" value="1"/>
</dbReference>
<dbReference type="GO" id="GO:0005829">
    <property type="term" value="C:cytosol"/>
    <property type="evidence" value="ECO:0007669"/>
    <property type="project" value="TreeGrafter"/>
</dbReference>
<name>A0A9P5NXU7_GYMJU</name>
<keyword evidence="2" id="KW-0315">Glutamine amidotransferase</keyword>
<evidence type="ECO:0000313" key="2">
    <source>
        <dbReference type="EMBL" id="KAF8908109.1"/>
    </source>
</evidence>
<dbReference type="GO" id="GO:0005634">
    <property type="term" value="C:nucleus"/>
    <property type="evidence" value="ECO:0007669"/>
    <property type="project" value="TreeGrafter"/>
</dbReference>
<dbReference type="InterPro" id="IPR017926">
    <property type="entry name" value="GATASE"/>
</dbReference>
<evidence type="ECO:0000259" key="1">
    <source>
        <dbReference type="Pfam" id="PF00117"/>
    </source>
</evidence>
<dbReference type="SUPFAM" id="SSF52317">
    <property type="entry name" value="Class I glutamine amidotransferase-like"/>
    <property type="match status" value="1"/>
</dbReference>
<reference evidence="2" key="1">
    <citation type="submission" date="2020-11" db="EMBL/GenBank/DDBJ databases">
        <authorList>
            <consortium name="DOE Joint Genome Institute"/>
            <person name="Ahrendt S."/>
            <person name="Riley R."/>
            <person name="Andreopoulos W."/>
            <person name="LaButti K."/>
            <person name="Pangilinan J."/>
            <person name="Ruiz-duenas F.J."/>
            <person name="Barrasa J.M."/>
            <person name="Sanchez-Garcia M."/>
            <person name="Camarero S."/>
            <person name="Miyauchi S."/>
            <person name="Serrano A."/>
            <person name="Linde D."/>
            <person name="Babiker R."/>
            <person name="Drula E."/>
            <person name="Ayuso-Fernandez I."/>
            <person name="Pacheco R."/>
            <person name="Padilla G."/>
            <person name="Ferreira P."/>
            <person name="Barriuso J."/>
            <person name="Kellner H."/>
            <person name="Castanera R."/>
            <person name="Alfaro M."/>
            <person name="Ramirez L."/>
            <person name="Pisabarro A.G."/>
            <person name="Kuo A."/>
            <person name="Tritt A."/>
            <person name="Lipzen A."/>
            <person name="He G."/>
            <person name="Yan M."/>
            <person name="Ng V."/>
            <person name="Cullen D."/>
            <person name="Martin F."/>
            <person name="Rosso M.-N."/>
            <person name="Henrissat B."/>
            <person name="Hibbett D."/>
            <person name="Martinez A.T."/>
            <person name="Grigoriev I.V."/>
        </authorList>
    </citation>
    <scope>NUCLEOTIDE SEQUENCE</scope>
    <source>
        <strain evidence="2">AH 44721</strain>
    </source>
</reference>
<dbReference type="Gene3D" id="3.40.50.880">
    <property type="match status" value="1"/>
</dbReference>
<dbReference type="Pfam" id="PF00117">
    <property type="entry name" value="GATase"/>
    <property type="match status" value="1"/>
</dbReference>
<keyword evidence="3" id="KW-1185">Reference proteome</keyword>
<comment type="caution">
    <text evidence="2">The sequence shown here is derived from an EMBL/GenBank/DDBJ whole genome shotgun (WGS) entry which is preliminary data.</text>
</comment>
<dbReference type="InterPro" id="IPR029062">
    <property type="entry name" value="Class_I_gatase-like"/>
</dbReference>
<dbReference type="PANTHER" id="PTHR42695">
    <property type="entry name" value="GLUTAMINE AMIDOTRANSFERASE YLR126C-RELATED"/>
    <property type="match status" value="1"/>
</dbReference>
<dbReference type="AlphaFoldDB" id="A0A9P5NXU7"/>
<evidence type="ECO:0000313" key="3">
    <source>
        <dbReference type="Proteomes" id="UP000724874"/>
    </source>
</evidence>
<feature type="domain" description="Glutamine amidotransferase" evidence="1">
    <location>
        <begin position="87"/>
        <end position="213"/>
    </location>
</feature>
<dbReference type="CDD" id="cd01741">
    <property type="entry name" value="GATase1_1"/>
    <property type="match status" value="1"/>
</dbReference>
<dbReference type="InterPro" id="IPR044992">
    <property type="entry name" value="ChyE-like"/>
</dbReference>
<proteinExistence type="predicted"/>
<organism evidence="2 3">
    <name type="scientific">Gymnopilus junonius</name>
    <name type="common">Spectacular rustgill mushroom</name>
    <name type="synonym">Gymnopilus spectabilis subsp. junonius</name>
    <dbReference type="NCBI Taxonomy" id="109634"/>
    <lineage>
        <taxon>Eukaryota</taxon>
        <taxon>Fungi</taxon>
        <taxon>Dikarya</taxon>
        <taxon>Basidiomycota</taxon>
        <taxon>Agaricomycotina</taxon>
        <taxon>Agaricomycetes</taxon>
        <taxon>Agaricomycetidae</taxon>
        <taxon>Agaricales</taxon>
        <taxon>Agaricineae</taxon>
        <taxon>Hymenogastraceae</taxon>
        <taxon>Gymnopilus</taxon>
    </lineage>
</organism>
<accession>A0A9P5NXU7</accession>
<protein>
    <submittedName>
        <fullName evidence="2">Class I glutamine amidotransferase-like protein</fullName>
    </submittedName>
</protein>
<gene>
    <name evidence="2" type="ORF">CPB84DRAFT_1843582</name>
</gene>
<dbReference type="OrthoDB" id="92161at2759"/>